<gene>
    <name evidence="1" type="ORF">A7J57_00725</name>
</gene>
<proteinExistence type="predicted"/>
<protein>
    <submittedName>
        <fullName evidence="1">Uncharacterized protein</fullName>
    </submittedName>
</protein>
<organism evidence="1 2">
    <name type="scientific">Agrobacterium tumefaciens</name>
    <dbReference type="NCBI Taxonomy" id="358"/>
    <lineage>
        <taxon>Bacteria</taxon>
        <taxon>Pseudomonadati</taxon>
        <taxon>Pseudomonadota</taxon>
        <taxon>Alphaproteobacteria</taxon>
        <taxon>Hyphomicrobiales</taxon>
        <taxon>Rhizobiaceae</taxon>
        <taxon>Rhizobium/Agrobacterium group</taxon>
        <taxon>Agrobacterium</taxon>
        <taxon>Agrobacterium tumefaciens complex</taxon>
    </lineage>
</organism>
<comment type="caution">
    <text evidence="1">The sequence shown here is derived from an EMBL/GenBank/DDBJ whole genome shotgun (WGS) entry which is preliminary data.</text>
</comment>
<dbReference type="AlphaFoldDB" id="A0A176XGT8"/>
<name>A0A176XGT8_AGRTU</name>
<sequence>MPDLRAEPKVQLIEFEEVEMARPSRRKPKSAKATSLGSALDEIGFKPLGRRVKIKAGIDQVKLLKPLSNDASGERR</sequence>
<evidence type="ECO:0000313" key="1">
    <source>
        <dbReference type="EMBL" id="OAE49173.1"/>
    </source>
</evidence>
<dbReference type="EMBL" id="LXPS01000003">
    <property type="protein sequence ID" value="OAE49173.1"/>
    <property type="molecule type" value="Genomic_DNA"/>
</dbReference>
<reference evidence="1 2" key="1">
    <citation type="submission" date="2016-05" db="EMBL/GenBank/DDBJ databases">
        <authorList>
            <person name="Lavstsen T."/>
            <person name="Jespersen J.S."/>
        </authorList>
    </citation>
    <scope>NUCLEOTIDE SEQUENCE [LARGE SCALE GENOMIC DNA]</scope>
    <source>
        <strain evidence="1 2">KCJ1736</strain>
    </source>
</reference>
<accession>A0A176XGT8</accession>
<dbReference type="Proteomes" id="UP000077098">
    <property type="component" value="Unassembled WGS sequence"/>
</dbReference>
<evidence type="ECO:0000313" key="2">
    <source>
        <dbReference type="Proteomes" id="UP000077098"/>
    </source>
</evidence>